<dbReference type="InterPro" id="IPR011008">
    <property type="entry name" value="Dimeric_a/b-barrel"/>
</dbReference>
<reference evidence="3 4" key="1">
    <citation type="journal article" date="2019" name="Emerg. Microbes Infect.">
        <title>Comprehensive subspecies identification of 175 nontuberculous mycobacteria species based on 7547 genomic profiles.</title>
        <authorList>
            <person name="Matsumoto Y."/>
            <person name="Kinjo T."/>
            <person name="Motooka D."/>
            <person name="Nabeya D."/>
            <person name="Jung N."/>
            <person name="Uechi K."/>
            <person name="Horii T."/>
            <person name="Iida T."/>
            <person name="Fujita J."/>
            <person name="Nakamura S."/>
        </authorList>
    </citation>
    <scope>NUCLEOTIDE SEQUENCE [LARGE SCALE GENOMIC DNA]</scope>
    <source>
        <strain evidence="3 4">JCM 30395</strain>
    </source>
</reference>
<feature type="domain" description="YCII-related" evidence="2">
    <location>
        <begin position="1"/>
        <end position="77"/>
    </location>
</feature>
<dbReference type="AlphaFoldDB" id="A0A7I7SJ05"/>
<dbReference type="PANTHER" id="PTHR37828">
    <property type="entry name" value="GSR2449 PROTEIN"/>
    <property type="match status" value="1"/>
</dbReference>
<keyword evidence="4" id="KW-1185">Reference proteome</keyword>
<protein>
    <submittedName>
        <fullName evidence="3">GTP cyclohydrolase II</fullName>
    </submittedName>
</protein>
<dbReference type="EMBL" id="AP022595">
    <property type="protein sequence ID" value="BBY56922.1"/>
    <property type="molecule type" value="Genomic_DNA"/>
</dbReference>
<dbReference type="Proteomes" id="UP000466445">
    <property type="component" value="Chromosome"/>
</dbReference>
<dbReference type="InterPro" id="IPR005545">
    <property type="entry name" value="YCII"/>
</dbReference>
<sequence length="91" mass="9681">MFHVLTISYEKPLDIVDQTRPAHLAFLNDEVAAGRLLLAGRLHDGSGGVLITADISIEDAQSIIDRDPYTLAAVASYSRASFNGGIRAAGL</sequence>
<dbReference type="GO" id="GO:0016787">
    <property type="term" value="F:hydrolase activity"/>
    <property type="evidence" value="ECO:0007669"/>
    <property type="project" value="UniProtKB-KW"/>
</dbReference>
<dbReference type="KEGG" id="msar:MSAR_00580"/>
<dbReference type="Pfam" id="PF03795">
    <property type="entry name" value="YCII"/>
    <property type="match status" value="1"/>
</dbReference>
<proteinExistence type="inferred from homology"/>
<evidence type="ECO:0000313" key="4">
    <source>
        <dbReference type="Proteomes" id="UP000466445"/>
    </source>
</evidence>
<gene>
    <name evidence="3" type="ORF">MSAR_00580</name>
</gene>
<dbReference type="SUPFAM" id="SSF54909">
    <property type="entry name" value="Dimeric alpha+beta barrel"/>
    <property type="match status" value="1"/>
</dbReference>
<evidence type="ECO:0000259" key="2">
    <source>
        <dbReference type="Pfam" id="PF03795"/>
    </source>
</evidence>
<name>A0A7I7SJ05_9MYCO</name>
<dbReference type="RefSeq" id="WP_163694334.1">
    <property type="nucleotide sequence ID" value="NZ_AP022595.1"/>
</dbReference>
<accession>A0A7I7SJ05</accession>
<dbReference type="Gene3D" id="3.30.70.1060">
    <property type="entry name" value="Dimeric alpha+beta barrel"/>
    <property type="match status" value="1"/>
</dbReference>
<organism evidence="3 4">
    <name type="scientific">Mycolicibacterium sarraceniae</name>
    <dbReference type="NCBI Taxonomy" id="1534348"/>
    <lineage>
        <taxon>Bacteria</taxon>
        <taxon>Bacillati</taxon>
        <taxon>Actinomycetota</taxon>
        <taxon>Actinomycetes</taxon>
        <taxon>Mycobacteriales</taxon>
        <taxon>Mycobacteriaceae</taxon>
        <taxon>Mycolicibacterium</taxon>
    </lineage>
</organism>
<comment type="similarity">
    <text evidence="1">Belongs to the YciI family.</text>
</comment>
<dbReference type="PANTHER" id="PTHR37828:SF1">
    <property type="entry name" value="YCII-RELATED DOMAIN-CONTAINING PROTEIN"/>
    <property type="match status" value="1"/>
</dbReference>
<evidence type="ECO:0000256" key="1">
    <source>
        <dbReference type="ARBA" id="ARBA00007689"/>
    </source>
</evidence>
<keyword evidence="3" id="KW-0378">Hydrolase</keyword>
<evidence type="ECO:0000313" key="3">
    <source>
        <dbReference type="EMBL" id="BBY56922.1"/>
    </source>
</evidence>